<proteinExistence type="predicted"/>
<sequence>MARMSKVWQDQVLVARFGGRTSVWLVEGLSRDWHRLSSTRPGPSSARPGPQANVLGLSLPLSMHRPLLCSIWKKRHPSHKLALSPCTEQPCHDDDHFKTRGTTYPF</sequence>
<protein>
    <submittedName>
        <fullName evidence="1">Uncharacterized protein</fullName>
    </submittedName>
</protein>
<organism evidence="1 2">
    <name type="scientific">Malus domestica</name>
    <name type="common">Apple</name>
    <name type="synonym">Pyrus malus</name>
    <dbReference type="NCBI Taxonomy" id="3750"/>
    <lineage>
        <taxon>Eukaryota</taxon>
        <taxon>Viridiplantae</taxon>
        <taxon>Streptophyta</taxon>
        <taxon>Embryophyta</taxon>
        <taxon>Tracheophyta</taxon>
        <taxon>Spermatophyta</taxon>
        <taxon>Magnoliopsida</taxon>
        <taxon>eudicotyledons</taxon>
        <taxon>Gunneridae</taxon>
        <taxon>Pentapetalae</taxon>
        <taxon>rosids</taxon>
        <taxon>fabids</taxon>
        <taxon>Rosales</taxon>
        <taxon>Rosaceae</taxon>
        <taxon>Amygdaloideae</taxon>
        <taxon>Maleae</taxon>
        <taxon>Malus</taxon>
    </lineage>
</organism>
<name>A0A498IK11_MALDO</name>
<comment type="caution">
    <text evidence="1">The sequence shown here is derived from an EMBL/GenBank/DDBJ whole genome shotgun (WGS) entry which is preliminary data.</text>
</comment>
<evidence type="ECO:0000313" key="1">
    <source>
        <dbReference type="EMBL" id="RXH83898.1"/>
    </source>
</evidence>
<dbReference type="Proteomes" id="UP000290289">
    <property type="component" value="Chromosome 11"/>
</dbReference>
<accession>A0A498IK11</accession>
<gene>
    <name evidence="1" type="ORF">DVH24_013143</name>
</gene>
<dbReference type="AlphaFoldDB" id="A0A498IK11"/>
<keyword evidence="2" id="KW-1185">Reference proteome</keyword>
<evidence type="ECO:0000313" key="2">
    <source>
        <dbReference type="Proteomes" id="UP000290289"/>
    </source>
</evidence>
<dbReference type="EMBL" id="RDQH01000337">
    <property type="protein sequence ID" value="RXH83898.1"/>
    <property type="molecule type" value="Genomic_DNA"/>
</dbReference>
<reference evidence="1 2" key="1">
    <citation type="submission" date="2018-10" db="EMBL/GenBank/DDBJ databases">
        <title>A high-quality apple genome assembly.</title>
        <authorList>
            <person name="Hu J."/>
        </authorList>
    </citation>
    <scope>NUCLEOTIDE SEQUENCE [LARGE SCALE GENOMIC DNA]</scope>
    <source>
        <strain evidence="2">cv. HFTH1</strain>
        <tissue evidence="1">Young leaf</tissue>
    </source>
</reference>